<name>A0A229NUQ6_9BACL</name>
<feature type="transmembrane region" description="Helical" evidence="9">
    <location>
        <begin position="134"/>
        <end position="153"/>
    </location>
</feature>
<evidence type="ECO:0000313" key="12">
    <source>
        <dbReference type="Proteomes" id="UP000215145"/>
    </source>
</evidence>
<dbReference type="Gene3D" id="1.10.287.130">
    <property type="match status" value="1"/>
</dbReference>
<dbReference type="SUPFAM" id="SSF55874">
    <property type="entry name" value="ATPase domain of HSP90 chaperone/DNA topoisomerase II/histidine kinase"/>
    <property type="match status" value="1"/>
</dbReference>
<dbReference type="GO" id="GO:0005524">
    <property type="term" value="F:ATP binding"/>
    <property type="evidence" value="ECO:0007669"/>
    <property type="project" value="UniProtKB-KW"/>
</dbReference>
<organism evidence="11 12">
    <name type="scientific">Paenibacillus herberti</name>
    <dbReference type="NCBI Taxonomy" id="1619309"/>
    <lineage>
        <taxon>Bacteria</taxon>
        <taxon>Bacillati</taxon>
        <taxon>Bacillota</taxon>
        <taxon>Bacilli</taxon>
        <taxon>Bacillales</taxon>
        <taxon>Paenibacillaceae</taxon>
        <taxon>Paenibacillus</taxon>
    </lineage>
</organism>
<keyword evidence="5" id="KW-0547">Nucleotide-binding</keyword>
<dbReference type="Pfam" id="PF02518">
    <property type="entry name" value="HATPase_c"/>
    <property type="match status" value="1"/>
</dbReference>
<dbReference type="InterPro" id="IPR005467">
    <property type="entry name" value="His_kinase_dom"/>
</dbReference>
<dbReference type="InterPro" id="IPR004358">
    <property type="entry name" value="Sig_transdc_His_kin-like_C"/>
</dbReference>
<dbReference type="PANTHER" id="PTHR43065:SF46">
    <property type="entry name" value="C4-DICARBOXYLATE TRANSPORT SENSOR PROTEIN DCTB"/>
    <property type="match status" value="1"/>
</dbReference>
<dbReference type="PROSITE" id="PS50109">
    <property type="entry name" value="HIS_KIN"/>
    <property type="match status" value="1"/>
</dbReference>
<dbReference type="InterPro" id="IPR036890">
    <property type="entry name" value="HATPase_C_sf"/>
</dbReference>
<feature type="transmembrane region" description="Helical" evidence="9">
    <location>
        <begin position="13"/>
        <end position="32"/>
    </location>
</feature>
<evidence type="ECO:0000256" key="2">
    <source>
        <dbReference type="ARBA" id="ARBA00012438"/>
    </source>
</evidence>
<evidence type="ECO:0000256" key="3">
    <source>
        <dbReference type="ARBA" id="ARBA00022553"/>
    </source>
</evidence>
<evidence type="ECO:0000256" key="6">
    <source>
        <dbReference type="ARBA" id="ARBA00022777"/>
    </source>
</evidence>
<evidence type="ECO:0000256" key="8">
    <source>
        <dbReference type="ARBA" id="ARBA00023012"/>
    </source>
</evidence>
<evidence type="ECO:0000256" key="9">
    <source>
        <dbReference type="SAM" id="Phobius"/>
    </source>
</evidence>
<dbReference type="InterPro" id="IPR036097">
    <property type="entry name" value="HisK_dim/P_sf"/>
</dbReference>
<dbReference type="CDD" id="cd00082">
    <property type="entry name" value="HisKA"/>
    <property type="match status" value="1"/>
</dbReference>
<evidence type="ECO:0000256" key="7">
    <source>
        <dbReference type="ARBA" id="ARBA00022840"/>
    </source>
</evidence>
<dbReference type="InterPro" id="IPR003594">
    <property type="entry name" value="HATPase_dom"/>
</dbReference>
<keyword evidence="9" id="KW-0472">Membrane</keyword>
<dbReference type="PRINTS" id="PR00344">
    <property type="entry name" value="BCTRLSENSOR"/>
</dbReference>
<feature type="transmembrane region" description="Helical" evidence="9">
    <location>
        <begin position="39"/>
        <end position="55"/>
    </location>
</feature>
<evidence type="ECO:0000259" key="10">
    <source>
        <dbReference type="PROSITE" id="PS50109"/>
    </source>
</evidence>
<evidence type="ECO:0000256" key="4">
    <source>
        <dbReference type="ARBA" id="ARBA00022679"/>
    </source>
</evidence>
<comment type="caution">
    <text evidence="11">The sequence shown here is derived from an EMBL/GenBank/DDBJ whole genome shotgun (WGS) entry which is preliminary data.</text>
</comment>
<evidence type="ECO:0000256" key="1">
    <source>
        <dbReference type="ARBA" id="ARBA00000085"/>
    </source>
</evidence>
<dbReference type="GO" id="GO:0000155">
    <property type="term" value="F:phosphorelay sensor kinase activity"/>
    <property type="evidence" value="ECO:0007669"/>
    <property type="project" value="InterPro"/>
</dbReference>
<dbReference type="SMART" id="SM00388">
    <property type="entry name" value="HisKA"/>
    <property type="match status" value="1"/>
</dbReference>
<dbReference type="EC" id="2.7.13.3" evidence="2"/>
<reference evidence="11 12" key="1">
    <citation type="submission" date="2017-07" db="EMBL/GenBank/DDBJ databases">
        <title>Paenibacillus herberti R33 genome sequencing and assembly.</title>
        <authorList>
            <person name="Su W."/>
        </authorList>
    </citation>
    <scope>NUCLEOTIDE SEQUENCE [LARGE SCALE GENOMIC DNA]</scope>
    <source>
        <strain evidence="11 12">R33</strain>
    </source>
</reference>
<feature type="transmembrane region" description="Helical" evidence="9">
    <location>
        <begin position="61"/>
        <end position="82"/>
    </location>
</feature>
<keyword evidence="8" id="KW-0902">Two-component regulatory system</keyword>
<gene>
    <name evidence="11" type="ORF">CGZ75_20700</name>
</gene>
<keyword evidence="4" id="KW-0808">Transferase</keyword>
<proteinExistence type="predicted"/>
<dbReference type="SUPFAM" id="SSF47384">
    <property type="entry name" value="Homodimeric domain of signal transducing histidine kinase"/>
    <property type="match status" value="1"/>
</dbReference>
<feature type="transmembrane region" description="Helical" evidence="9">
    <location>
        <begin position="165"/>
        <end position="185"/>
    </location>
</feature>
<dbReference type="InterPro" id="IPR003661">
    <property type="entry name" value="HisK_dim/P_dom"/>
</dbReference>
<dbReference type="SMART" id="SM00387">
    <property type="entry name" value="HATPase_c"/>
    <property type="match status" value="1"/>
</dbReference>
<keyword evidence="3" id="KW-0597">Phosphoprotein</keyword>
<keyword evidence="12" id="KW-1185">Reference proteome</keyword>
<dbReference type="AlphaFoldDB" id="A0A229NUQ6"/>
<keyword evidence="9" id="KW-0812">Transmembrane</keyword>
<dbReference type="OrthoDB" id="9815750at2"/>
<evidence type="ECO:0000313" key="11">
    <source>
        <dbReference type="EMBL" id="OXM13465.1"/>
    </source>
</evidence>
<keyword evidence="7" id="KW-0067">ATP-binding</keyword>
<dbReference type="RefSeq" id="WP_089526170.1">
    <property type="nucleotide sequence ID" value="NZ_NMUQ01000003.1"/>
</dbReference>
<keyword evidence="9" id="KW-1133">Transmembrane helix</keyword>
<dbReference type="EMBL" id="NMUQ01000003">
    <property type="protein sequence ID" value="OXM13465.1"/>
    <property type="molecule type" value="Genomic_DNA"/>
</dbReference>
<dbReference type="Gene3D" id="3.30.565.10">
    <property type="entry name" value="Histidine kinase-like ATPase, C-terminal domain"/>
    <property type="match status" value="1"/>
</dbReference>
<keyword evidence="6 11" id="KW-0418">Kinase</keyword>
<dbReference type="PANTHER" id="PTHR43065">
    <property type="entry name" value="SENSOR HISTIDINE KINASE"/>
    <property type="match status" value="1"/>
</dbReference>
<protein>
    <recommendedName>
        <fullName evidence="2">histidine kinase</fullName>
        <ecNumber evidence="2">2.7.13.3</ecNumber>
    </recommendedName>
</protein>
<accession>A0A229NUQ6</accession>
<comment type="catalytic activity">
    <reaction evidence="1">
        <text>ATP + protein L-histidine = ADP + protein N-phospho-L-histidine.</text>
        <dbReference type="EC" id="2.7.13.3"/>
    </reaction>
</comment>
<sequence>MIDYILAREFQGLMYYLTACLLFLIITPRVSFIRYGRKLLFVAILALTSYFYLAYEEIDPLVYVLHLVPVCVALIAIYEGWIPGVSTTAAFIWGNIFIAGNEWLPGTLSMVFISIIGIIYHYRMPSPESLKRMLLVHFLLILVYIALFIGLSLWTQDHMEYRRMIVTGIGTLLSSPLVAYTYYLVKHQERLTEELFNAEKYHLIGQLTASISHEIRNPLTTARGFLQLMGRPNLDAATLDRYRINALEGIDGANAIITDYLNYSKPSVEQPRLLDVRQELANVEQWVKPLCVMSNVELVSRHNTGDTLLVTGDSKKLQQCLLNIMKNAIESMPEGGVLTISSRKEDEKVLIFIRDTGIGMNEQQLKRIGMPFYTTKDKGTGLGLMVVTNLIQAMGGRLYFRSKPSQGTICEVHLPLEKTSRGTSVSDQPAPE</sequence>
<evidence type="ECO:0000256" key="5">
    <source>
        <dbReference type="ARBA" id="ARBA00022741"/>
    </source>
</evidence>
<dbReference type="Pfam" id="PF00512">
    <property type="entry name" value="HisKA"/>
    <property type="match status" value="1"/>
</dbReference>
<feature type="transmembrane region" description="Helical" evidence="9">
    <location>
        <begin position="103"/>
        <end position="122"/>
    </location>
</feature>
<dbReference type="CDD" id="cd00075">
    <property type="entry name" value="HATPase"/>
    <property type="match status" value="1"/>
</dbReference>
<dbReference type="Proteomes" id="UP000215145">
    <property type="component" value="Unassembled WGS sequence"/>
</dbReference>
<feature type="domain" description="Histidine kinase" evidence="10">
    <location>
        <begin position="210"/>
        <end position="418"/>
    </location>
</feature>